<organism evidence="3 4">
    <name type="scientific">Pseudomonas frederiksbergensis</name>
    <dbReference type="NCBI Taxonomy" id="104087"/>
    <lineage>
        <taxon>Bacteria</taxon>
        <taxon>Pseudomonadati</taxon>
        <taxon>Pseudomonadota</taxon>
        <taxon>Gammaproteobacteria</taxon>
        <taxon>Pseudomonadales</taxon>
        <taxon>Pseudomonadaceae</taxon>
        <taxon>Pseudomonas</taxon>
    </lineage>
</organism>
<dbReference type="OrthoDB" id="8778886at2"/>
<reference evidence="3 4" key="1">
    <citation type="submission" date="2016-10" db="EMBL/GenBank/DDBJ databases">
        <title>Comparative genome analysis of multiple Pseudomonas spp. focuses on biocontrol and plant growth promoting traits.</title>
        <authorList>
            <person name="Tao X.-Y."/>
            <person name="Taylor C.G."/>
        </authorList>
    </citation>
    <scope>NUCLEOTIDE SEQUENCE [LARGE SCALE GENOMIC DNA]</scope>
    <source>
        <strain evidence="3 4">39A2</strain>
    </source>
</reference>
<dbReference type="AlphaFoldDB" id="A0A423KNM4"/>
<proteinExistence type="predicted"/>
<feature type="domain" description="SMODS and SLOG-associating 2TM effector" evidence="2">
    <location>
        <begin position="1"/>
        <end position="173"/>
    </location>
</feature>
<keyword evidence="1" id="KW-0472">Membrane</keyword>
<evidence type="ECO:0000313" key="3">
    <source>
        <dbReference type="EMBL" id="RON55973.1"/>
    </source>
</evidence>
<dbReference type="NCBIfam" id="NF033630">
    <property type="entry name" value="SLATT_6"/>
    <property type="match status" value="1"/>
</dbReference>
<dbReference type="Pfam" id="PF18169">
    <property type="entry name" value="SLATT_6"/>
    <property type="match status" value="1"/>
</dbReference>
<evidence type="ECO:0000256" key="1">
    <source>
        <dbReference type="SAM" id="Phobius"/>
    </source>
</evidence>
<sequence>MSQVSLLKSIAETGYNVGFGGRKHWATYDIVEKIPGLIGFIGTAIGIFSLVYDSLSAKNVSAALAVLGVIGIYISVYDSKKSDYEKAAVEITKIFNGLRDLYREVEALAPNADFSLYWARLAAFESQYYGASISKQILFSDWYAHYKFFWQYQIDWVAKQKNFSFWRDKVPLTGWLALSVLIVLIATCFALHFQSVKSCFGIA</sequence>
<dbReference type="EMBL" id="MOBP01000005">
    <property type="protein sequence ID" value="RON55973.1"/>
    <property type="molecule type" value="Genomic_DNA"/>
</dbReference>
<evidence type="ECO:0000313" key="4">
    <source>
        <dbReference type="Proteomes" id="UP000283627"/>
    </source>
</evidence>
<dbReference type="Proteomes" id="UP000283627">
    <property type="component" value="Unassembled WGS sequence"/>
</dbReference>
<feature type="transmembrane region" description="Helical" evidence="1">
    <location>
        <begin position="172"/>
        <end position="193"/>
    </location>
</feature>
<feature type="transmembrane region" description="Helical" evidence="1">
    <location>
        <begin position="34"/>
        <end position="52"/>
    </location>
</feature>
<feature type="transmembrane region" description="Helical" evidence="1">
    <location>
        <begin position="59"/>
        <end position="76"/>
    </location>
</feature>
<dbReference type="RefSeq" id="WP_123404709.1">
    <property type="nucleotide sequence ID" value="NZ_MOBP01000005.1"/>
</dbReference>
<evidence type="ECO:0000259" key="2">
    <source>
        <dbReference type="Pfam" id="PF18169"/>
    </source>
</evidence>
<keyword evidence="1" id="KW-0812">Transmembrane</keyword>
<gene>
    <name evidence="3" type="ORF">BK665_08400</name>
</gene>
<name>A0A423KNM4_9PSED</name>
<keyword evidence="1" id="KW-1133">Transmembrane helix</keyword>
<accession>A0A423KNM4</accession>
<protein>
    <recommendedName>
        <fullName evidence="2">SMODS and SLOG-associating 2TM effector domain-containing protein</fullName>
    </recommendedName>
</protein>
<comment type="caution">
    <text evidence="3">The sequence shown here is derived from an EMBL/GenBank/DDBJ whole genome shotgun (WGS) entry which is preliminary data.</text>
</comment>
<dbReference type="InterPro" id="IPR041119">
    <property type="entry name" value="SLATT_6"/>
</dbReference>